<keyword evidence="2" id="KW-1185">Reference proteome</keyword>
<proteinExistence type="predicted"/>
<sequence length="53" mass="5693">MLALSTPPTYPSFLYRKIGIATPNLILAFAFILTSGSTVLSAQTPLPTPFSKH</sequence>
<evidence type="ECO:0000313" key="1">
    <source>
        <dbReference type="EMBL" id="CEI40720.1"/>
    </source>
</evidence>
<organism evidence="1 2">
    <name type="scientific">Fusarium venenatum</name>
    <dbReference type="NCBI Taxonomy" id="56646"/>
    <lineage>
        <taxon>Eukaryota</taxon>
        <taxon>Fungi</taxon>
        <taxon>Dikarya</taxon>
        <taxon>Ascomycota</taxon>
        <taxon>Pezizomycotina</taxon>
        <taxon>Sordariomycetes</taxon>
        <taxon>Hypocreomycetidae</taxon>
        <taxon>Hypocreales</taxon>
        <taxon>Nectriaceae</taxon>
        <taxon>Fusarium</taxon>
    </lineage>
</organism>
<dbReference type="Proteomes" id="UP000245910">
    <property type="component" value="Chromosome IIII"/>
</dbReference>
<accession>A0A2L2T307</accession>
<reference evidence="2" key="1">
    <citation type="submission" date="2014-10" db="EMBL/GenBank/DDBJ databases">
        <authorList>
            <person name="King R."/>
        </authorList>
    </citation>
    <scope>NUCLEOTIDE SEQUENCE [LARGE SCALE GENOMIC DNA]</scope>
    <source>
        <strain evidence="2">A3/5</strain>
    </source>
</reference>
<evidence type="ECO:0000313" key="2">
    <source>
        <dbReference type="Proteomes" id="UP000245910"/>
    </source>
</evidence>
<protein>
    <submittedName>
        <fullName evidence="1">Uncharacterized protein</fullName>
    </submittedName>
</protein>
<name>A0A2L2T307_9HYPO</name>
<dbReference type="AlphaFoldDB" id="A0A2L2T307"/>
<dbReference type="EMBL" id="LN649232">
    <property type="protein sequence ID" value="CEI40720.1"/>
    <property type="molecule type" value="Genomic_DNA"/>
</dbReference>